<keyword evidence="5" id="KW-0175">Coiled coil</keyword>
<keyword evidence="3" id="KW-1133">Transmembrane helix</keyword>
<dbReference type="PANTHER" id="PTHR31422">
    <property type="entry name" value="BNAANNG28530D PROTEIN"/>
    <property type="match status" value="1"/>
</dbReference>
<feature type="domain" description="GTD-binding" evidence="7">
    <location>
        <begin position="59"/>
        <end position="161"/>
    </location>
</feature>
<dbReference type="GO" id="GO:0016020">
    <property type="term" value="C:membrane"/>
    <property type="evidence" value="ECO:0007669"/>
    <property type="project" value="UniProtKB-SubCell"/>
</dbReference>
<dbReference type="EMBL" id="RWGY01000004">
    <property type="protein sequence ID" value="TVU46518.1"/>
    <property type="molecule type" value="Genomic_DNA"/>
</dbReference>
<evidence type="ECO:0000256" key="1">
    <source>
        <dbReference type="ARBA" id="ARBA00004370"/>
    </source>
</evidence>
<dbReference type="AlphaFoldDB" id="A0A5J9WE91"/>
<keyword evidence="4" id="KW-0472">Membrane</keyword>
<dbReference type="OrthoDB" id="1060521at2759"/>
<evidence type="ECO:0000256" key="3">
    <source>
        <dbReference type="ARBA" id="ARBA00022989"/>
    </source>
</evidence>
<keyword evidence="2" id="KW-0812">Transmembrane</keyword>
<protein>
    <recommendedName>
        <fullName evidence="7">GTD-binding domain-containing protein</fullName>
    </recommendedName>
</protein>
<comment type="caution">
    <text evidence="8">The sequence shown here is derived from an EMBL/GenBank/DDBJ whole genome shotgun (WGS) entry which is preliminary data.</text>
</comment>
<keyword evidence="9" id="KW-1185">Reference proteome</keyword>
<feature type="non-terminal residue" evidence="8">
    <location>
        <position position="1"/>
    </location>
</feature>
<feature type="region of interest" description="Disordered" evidence="6">
    <location>
        <begin position="1"/>
        <end position="50"/>
    </location>
</feature>
<feature type="compositionally biased region" description="Polar residues" evidence="6">
    <location>
        <begin position="20"/>
        <end position="29"/>
    </location>
</feature>
<dbReference type="Pfam" id="PF04576">
    <property type="entry name" value="Zein-binding"/>
    <property type="match status" value="1"/>
</dbReference>
<evidence type="ECO:0000313" key="9">
    <source>
        <dbReference type="Proteomes" id="UP000324897"/>
    </source>
</evidence>
<dbReference type="InterPro" id="IPR007656">
    <property type="entry name" value="GTD-bd"/>
</dbReference>
<dbReference type="PANTHER" id="PTHR31422:SF0">
    <property type="entry name" value="MYOSIN-BINDING PROTEIN 7"/>
    <property type="match status" value="1"/>
</dbReference>
<comment type="subcellular location">
    <subcellularLocation>
        <location evidence="1">Membrane</location>
    </subcellularLocation>
</comment>
<dbReference type="Proteomes" id="UP000324897">
    <property type="component" value="Chromosome 5"/>
</dbReference>
<proteinExistence type="predicted"/>
<evidence type="ECO:0000256" key="2">
    <source>
        <dbReference type="ARBA" id="ARBA00022692"/>
    </source>
</evidence>
<dbReference type="GO" id="GO:0080115">
    <property type="term" value="F:myosin XI tail binding"/>
    <property type="evidence" value="ECO:0007669"/>
    <property type="project" value="UniProtKB-ARBA"/>
</dbReference>
<evidence type="ECO:0000256" key="6">
    <source>
        <dbReference type="SAM" id="MobiDB-lite"/>
    </source>
</evidence>
<feature type="coiled-coil region" evidence="5">
    <location>
        <begin position="345"/>
        <end position="372"/>
    </location>
</feature>
<reference evidence="8 9" key="1">
    <citation type="journal article" date="2019" name="Sci. Rep.">
        <title>A high-quality genome of Eragrostis curvula grass provides insights into Poaceae evolution and supports new strategies to enhance forage quality.</title>
        <authorList>
            <person name="Carballo J."/>
            <person name="Santos B.A.C.M."/>
            <person name="Zappacosta D."/>
            <person name="Garbus I."/>
            <person name="Selva J.P."/>
            <person name="Gallo C.A."/>
            <person name="Diaz A."/>
            <person name="Albertini E."/>
            <person name="Caccamo M."/>
            <person name="Echenique V."/>
        </authorList>
    </citation>
    <scope>NUCLEOTIDE SEQUENCE [LARGE SCALE GENOMIC DNA]</scope>
    <source>
        <strain evidence="9">cv. Victoria</strain>
        <tissue evidence="8">Leaf</tissue>
    </source>
</reference>
<feature type="region of interest" description="Disordered" evidence="6">
    <location>
        <begin position="151"/>
        <end position="192"/>
    </location>
</feature>
<accession>A0A5J9WE91</accession>
<evidence type="ECO:0000256" key="5">
    <source>
        <dbReference type="SAM" id="Coils"/>
    </source>
</evidence>
<gene>
    <name evidence="8" type="ORF">EJB05_06059</name>
</gene>
<feature type="compositionally biased region" description="Pro residues" evidence="6">
    <location>
        <begin position="1"/>
        <end position="12"/>
    </location>
</feature>
<evidence type="ECO:0000256" key="4">
    <source>
        <dbReference type="ARBA" id="ARBA00023136"/>
    </source>
</evidence>
<sequence length="497" mass="53096">MADAGDPPPPLCPLCGHPTQAATASTSPPVFSGLARPPLKRRPGPPEAPPAVVRVEIGDEAAALREALTRHQAALADVQAELDAERGAAAGAASEAMTMILRLQREKAEAMMEARQFRRYAEEKMSHDAAELAALEEALAKRDAALLRAAAAVQQQQQTPRHHAPSGASTPRQQRPCGAATPRPPASPSPAASGYYPALRCCIDHPPTASEADALDAQQQQTPREQLNRLAHRVHLLERGATPSAATTTPIIRVAPGSTAFFPRHHARAYSDDDSLDFCNDNGGFFPDDVDADCGASDRVYTVDAVHGAPPLAVPEGSCYGGSTPVGSDCCGGGRGGWPAEDEDVRRLSSRLQSLEADRESMRQAIINMGAEKAQVMLLKEIAQKLCKEASAAPPVPVAQHSYYKAGNAQPAMTVTVRPPRQAPVIMQRTVVKRQPYGGTSFLAAVVKWVTSIIWWRKKSSPVKYPIGQRGNNVGLLLLLEKAPRAGHGHQRLPKKI</sequence>
<evidence type="ECO:0000259" key="7">
    <source>
        <dbReference type="PROSITE" id="PS51775"/>
    </source>
</evidence>
<name>A0A5J9WE91_9POAL</name>
<organism evidence="8 9">
    <name type="scientific">Eragrostis curvula</name>
    <name type="common">weeping love grass</name>
    <dbReference type="NCBI Taxonomy" id="38414"/>
    <lineage>
        <taxon>Eukaryota</taxon>
        <taxon>Viridiplantae</taxon>
        <taxon>Streptophyta</taxon>
        <taxon>Embryophyta</taxon>
        <taxon>Tracheophyta</taxon>
        <taxon>Spermatophyta</taxon>
        <taxon>Magnoliopsida</taxon>
        <taxon>Liliopsida</taxon>
        <taxon>Poales</taxon>
        <taxon>Poaceae</taxon>
        <taxon>PACMAD clade</taxon>
        <taxon>Chloridoideae</taxon>
        <taxon>Eragrostideae</taxon>
        <taxon>Eragrostidinae</taxon>
        <taxon>Eragrostis</taxon>
    </lineage>
</organism>
<dbReference type="Gramene" id="TVU46518">
    <property type="protein sequence ID" value="TVU46518"/>
    <property type="gene ID" value="EJB05_06059"/>
</dbReference>
<evidence type="ECO:0000313" key="8">
    <source>
        <dbReference type="EMBL" id="TVU46518.1"/>
    </source>
</evidence>
<dbReference type="PROSITE" id="PS51775">
    <property type="entry name" value="GTD_BINDING"/>
    <property type="match status" value="1"/>
</dbReference>